<dbReference type="PANTHER" id="PTHR47053:SF1">
    <property type="entry name" value="MUREIN DD-ENDOPEPTIDASE MEPH-RELATED"/>
    <property type="match status" value="1"/>
</dbReference>
<evidence type="ECO:0000256" key="5">
    <source>
        <dbReference type="SAM" id="MobiDB-lite"/>
    </source>
</evidence>
<dbReference type="Pfam" id="PF00877">
    <property type="entry name" value="NLPC_P60"/>
    <property type="match status" value="1"/>
</dbReference>
<keyword evidence="4" id="KW-0788">Thiol protease</keyword>
<dbReference type="PANTHER" id="PTHR47053">
    <property type="entry name" value="MUREIN DD-ENDOPEPTIDASE MEPH-RELATED"/>
    <property type="match status" value="1"/>
</dbReference>
<organism evidence="7 8">
    <name type="scientific">Paenibacillus lentus</name>
    <dbReference type="NCBI Taxonomy" id="1338368"/>
    <lineage>
        <taxon>Bacteria</taxon>
        <taxon>Bacillati</taxon>
        <taxon>Bacillota</taxon>
        <taxon>Bacilli</taxon>
        <taxon>Bacillales</taxon>
        <taxon>Paenibacillaceae</taxon>
        <taxon>Paenibacillus</taxon>
    </lineage>
</organism>
<dbReference type="SUPFAM" id="SSF53955">
    <property type="entry name" value="Lysozyme-like"/>
    <property type="match status" value="1"/>
</dbReference>
<dbReference type="SUPFAM" id="SSF54001">
    <property type="entry name" value="Cysteine proteinases"/>
    <property type="match status" value="1"/>
</dbReference>
<evidence type="ECO:0000256" key="3">
    <source>
        <dbReference type="ARBA" id="ARBA00022801"/>
    </source>
</evidence>
<evidence type="ECO:0000256" key="2">
    <source>
        <dbReference type="ARBA" id="ARBA00022670"/>
    </source>
</evidence>
<evidence type="ECO:0000256" key="1">
    <source>
        <dbReference type="ARBA" id="ARBA00007074"/>
    </source>
</evidence>
<evidence type="ECO:0000256" key="4">
    <source>
        <dbReference type="ARBA" id="ARBA00022807"/>
    </source>
</evidence>
<reference evidence="7 8" key="1">
    <citation type="submission" date="2018-11" db="EMBL/GenBank/DDBJ databases">
        <title>Genome sequencing of Paenibacillus lentus DSM25539(T).</title>
        <authorList>
            <person name="Kook J.-K."/>
            <person name="Park S.-N."/>
            <person name="Lim Y.K."/>
        </authorList>
    </citation>
    <scope>NUCLEOTIDE SEQUENCE [LARGE SCALE GENOMIC DNA]</scope>
    <source>
        <strain evidence="7 8">DSM 25539</strain>
    </source>
</reference>
<dbReference type="KEGG" id="plen:EIM92_21625"/>
<proteinExistence type="inferred from homology"/>
<gene>
    <name evidence="7" type="ORF">EIM92_21625</name>
</gene>
<comment type="similarity">
    <text evidence="1">Belongs to the peptidase C40 family.</text>
</comment>
<protein>
    <recommendedName>
        <fullName evidence="6">NlpC/P60 domain-containing protein</fullName>
    </recommendedName>
</protein>
<keyword evidence="3" id="KW-0378">Hydrolase</keyword>
<evidence type="ECO:0000313" key="8">
    <source>
        <dbReference type="Proteomes" id="UP000273145"/>
    </source>
</evidence>
<dbReference type="InterPro" id="IPR023346">
    <property type="entry name" value="Lysozyme-like_dom_sf"/>
</dbReference>
<dbReference type="OrthoDB" id="2613502at2"/>
<name>A0A3S8RZR7_9BACL</name>
<evidence type="ECO:0000313" key="7">
    <source>
        <dbReference type="EMBL" id="AZK48452.1"/>
    </source>
</evidence>
<dbReference type="GO" id="GO:0006508">
    <property type="term" value="P:proteolysis"/>
    <property type="evidence" value="ECO:0007669"/>
    <property type="project" value="UniProtKB-KW"/>
</dbReference>
<dbReference type="Proteomes" id="UP000273145">
    <property type="component" value="Chromosome"/>
</dbReference>
<dbReference type="PROSITE" id="PS51935">
    <property type="entry name" value="NLPC_P60"/>
    <property type="match status" value="1"/>
</dbReference>
<accession>A0A3S8RZR7</accession>
<evidence type="ECO:0000259" key="6">
    <source>
        <dbReference type="PROSITE" id="PS51935"/>
    </source>
</evidence>
<feature type="region of interest" description="Disordered" evidence="5">
    <location>
        <begin position="280"/>
        <end position="300"/>
    </location>
</feature>
<dbReference type="GO" id="GO:0008234">
    <property type="term" value="F:cysteine-type peptidase activity"/>
    <property type="evidence" value="ECO:0007669"/>
    <property type="project" value="UniProtKB-KW"/>
</dbReference>
<dbReference type="EMBL" id="CP034248">
    <property type="protein sequence ID" value="AZK48452.1"/>
    <property type="molecule type" value="Genomic_DNA"/>
</dbReference>
<dbReference type="InterPro" id="IPR000064">
    <property type="entry name" value="NLP_P60_dom"/>
</dbReference>
<keyword evidence="2" id="KW-0645">Protease</keyword>
<dbReference type="Gene3D" id="3.90.1720.10">
    <property type="entry name" value="endopeptidase domain like (from Nostoc punctiforme)"/>
    <property type="match status" value="1"/>
</dbReference>
<dbReference type="InterPro" id="IPR038765">
    <property type="entry name" value="Papain-like_cys_pep_sf"/>
</dbReference>
<feature type="domain" description="NlpC/P60" evidence="6">
    <location>
        <begin position="300"/>
        <end position="456"/>
    </location>
</feature>
<dbReference type="AlphaFoldDB" id="A0A3S8RZR7"/>
<sequence length="474" mass="52478">MTKEMDGAHTYAEKVREILKDKYALSSAMVDGVGYMHLWAGAGPAGNYLRVSETVNVVTKPPENLDLSKLTETNVKIKNIKGKTQKIKAIYERNQWLVPHITRDTSNKAVMNSLEKFQKHYAKNKQKYETVSQKTGVPPELIAAIHWRESSGDFSRYLHNGDPLGKKTVNVPKGIFFTDWEEAAIHALNQKKYIRDVVGIDSTSKDVAKMMTFAEYYNGLGYINHKVNSVYVFSGSNIPLEGKYYKDGVFTYGPVVDKNPGVAVMLLSIIDIPKQESPQAIPSVPLANPGSTNISKKGTEGAREEVLELAKQFEGKVPYYMDGNRPKYMDPKSPPKAMDCSDFTSAIYRTILRDLDVCENIDIGANTRTQINSGQEVWTAGKKDAGSFDTSNLKKGDLILFTSPNSSQVGHVGIYLGNGQFIHESGSNSKGGNVKISELKGYWLKTQKPISVRRIIADDGSVYGQNGKKVGTIK</sequence>
<dbReference type="InterPro" id="IPR051202">
    <property type="entry name" value="Peptidase_C40"/>
</dbReference>
<keyword evidence="8" id="KW-1185">Reference proteome</keyword>